<organism evidence="14 15">
    <name type="scientific">Triparma laevis f. longispina</name>
    <dbReference type="NCBI Taxonomy" id="1714387"/>
    <lineage>
        <taxon>Eukaryota</taxon>
        <taxon>Sar</taxon>
        <taxon>Stramenopiles</taxon>
        <taxon>Ochrophyta</taxon>
        <taxon>Bolidophyceae</taxon>
        <taxon>Parmales</taxon>
        <taxon>Triparmaceae</taxon>
        <taxon>Triparma</taxon>
    </lineage>
</organism>
<evidence type="ECO:0000313" key="15">
    <source>
        <dbReference type="Proteomes" id="UP001165122"/>
    </source>
</evidence>
<accession>A0A9W7FSR7</accession>
<dbReference type="GO" id="GO:0004965">
    <property type="term" value="F:G protein-coupled GABA receptor activity"/>
    <property type="evidence" value="ECO:0007669"/>
    <property type="project" value="InterPro"/>
</dbReference>
<evidence type="ECO:0000256" key="2">
    <source>
        <dbReference type="ARBA" id="ARBA00022692"/>
    </source>
</evidence>
<dbReference type="SUPFAM" id="SSF50969">
    <property type="entry name" value="YVTN repeat-like/Quinoprotein amine dehydrogenase"/>
    <property type="match status" value="1"/>
</dbReference>
<keyword evidence="6" id="KW-0675">Receptor</keyword>
<keyword evidence="12" id="KW-0732">Signal</keyword>
<dbReference type="GO" id="GO:0007214">
    <property type="term" value="P:gamma-aminobutyric acid signaling pathway"/>
    <property type="evidence" value="ECO:0007669"/>
    <property type="project" value="TreeGrafter"/>
</dbReference>
<keyword evidence="4" id="KW-0297">G-protein coupled receptor</keyword>
<gene>
    <name evidence="14" type="ORF">TrLO_g10542</name>
</gene>
<feature type="region of interest" description="Disordered" evidence="10">
    <location>
        <begin position="1953"/>
        <end position="1984"/>
    </location>
</feature>
<protein>
    <recommendedName>
        <fullName evidence="13">G-protein coupled receptors family 3 profile domain-containing protein</fullName>
    </recommendedName>
</protein>
<feature type="domain" description="G-protein coupled receptors family 3 profile" evidence="13">
    <location>
        <begin position="1746"/>
        <end position="1874"/>
    </location>
</feature>
<dbReference type="EMBL" id="BRXW01000301">
    <property type="protein sequence ID" value="GMI17667.1"/>
    <property type="molecule type" value="Genomic_DNA"/>
</dbReference>
<dbReference type="PANTHER" id="PTHR10519">
    <property type="entry name" value="GABA-B RECEPTOR"/>
    <property type="match status" value="1"/>
</dbReference>
<evidence type="ECO:0000256" key="5">
    <source>
        <dbReference type="ARBA" id="ARBA00023136"/>
    </source>
</evidence>
<feature type="repeat" description="Filamin" evidence="9">
    <location>
        <begin position="1400"/>
        <end position="1434"/>
    </location>
</feature>
<dbReference type="OrthoDB" id="10390135at2759"/>
<feature type="region of interest" description="Disordered" evidence="10">
    <location>
        <begin position="245"/>
        <end position="272"/>
    </location>
</feature>
<dbReference type="InterPro" id="IPR017978">
    <property type="entry name" value="GPCR_3_C"/>
</dbReference>
<keyword evidence="8" id="KW-0807">Transducer</keyword>
<feature type="transmembrane region" description="Helical" evidence="11">
    <location>
        <begin position="1776"/>
        <end position="1798"/>
    </location>
</feature>
<proteinExistence type="predicted"/>
<comment type="subcellular location">
    <subcellularLocation>
        <location evidence="1">Membrane</location>
        <topology evidence="1">Multi-pass membrane protein</topology>
    </subcellularLocation>
</comment>
<dbReference type="Proteomes" id="UP001165122">
    <property type="component" value="Unassembled WGS sequence"/>
</dbReference>
<evidence type="ECO:0000256" key="9">
    <source>
        <dbReference type="PROSITE-ProRule" id="PRU00087"/>
    </source>
</evidence>
<evidence type="ECO:0000313" key="14">
    <source>
        <dbReference type="EMBL" id="GMI17667.1"/>
    </source>
</evidence>
<evidence type="ECO:0000256" key="7">
    <source>
        <dbReference type="ARBA" id="ARBA00023180"/>
    </source>
</evidence>
<keyword evidence="5 11" id="KW-0472">Membrane</keyword>
<feature type="transmembrane region" description="Helical" evidence="11">
    <location>
        <begin position="1643"/>
        <end position="1663"/>
    </location>
</feature>
<keyword evidence="3 11" id="KW-1133">Transmembrane helix</keyword>
<sequence length="2073" mass="228766">MRLPIPFLLVSINSFACLVSAKVNTIPVTGGDLDDYSGDYNDNNDYSGDYSGGYDEDEDDNHGWFDDFGNWIDASVLDQDNWVEGDEHYEHHNVEDDNGLGNICQAKKHDHEAHWDDPTCFSKCYKGMIGGGAQKFATATTEVDECNYYFGGEYEHVHTDGMSPFAYYSNGIIIDTCAEYYMYGKKPTPSGEPNRILLGCRECVDGYEPEDRVDNGKTDINLVGFKPHAIKWDCVPTWANVDVPERDSLAPSESPTAAPTTHPTNAPTPIPPVTITVDIVEREDGENYNADDRIVINVDGWRDPWSRVGLFSQEGELRADGLGAVPNDKTYTRAYRGQSARPKQLIRELEPYAWFEKEKFRIWDLKWFNSGSMAEKADDKMAVAKGVSSSGDNRFSANYKKGLNSMVLTSGHGLNEGVEHFVFQGDKDTEIHFGNILPTESYTICSATRYTGTQTSRQNRIVTSYGNNWLHGHAPNGKAGALFASKWVGPKTRVDSSAVTDWVFMCTSYDKETKTAKIKLNEKEIETVTNINMNNPDKVVINDDKGKWKNKLSDFMFAELFTFTRALDDNELETAASYLNSLKTKSGNAFYINPKDGRSGSHFLAVEYCPTNCGNNKDGRCKGCQNHVTAEMRSDKFPITIDPLATPAPTDSPTDFPTVTPTPAPSKNPTIAPTIAPTQSTCTNGVLDAGEEEGETDIDCGGPNCPGCEVQQLCKTDSDCKSGSCVDCLSALCLDYAHTTGKVCVEATNAPTVSPTEAPSASPTTAPTKALTTTPTNAPTTLSPTAAPTLTPTTAPASSDTMAPTVFHETVCGVENKCLKGTENCCDSISSNIFVTSKITQRILFFDLKSKTFVKFLEHTNKGDDEEPDDELMEYEAASAFTMESDKLGMTKHHGGSQIAFSPTGREIYFARSADSSKNGEGSLEAFHAQTGEHTTTILPSDQFKSLFNVDTHSPFDPYAIRIFNNNNGTDAWFFSDKSTDSLYSSWTRTKNKQESTEFLNLFTAPPECSIVDITVESNENEPARKGQLIILALCSCKYEPDQVWMKLENEEFANKLLDLPETADARSIEFVPNDDGVLSEKFYVGVHPKGGDDVDENEEPHIYEYSTVDLDYIKAVLKLSDLQNTRLGLDIGMIRRNHNGLCYVSDMSNGLPLIMNATLPDPVKVIGQTGSKLGDLADSYAIAFNPNTFGLNSEVVIDIPDRVQAGSEFSFKVVLKNSNNVKVNVETLLEGIVSGHAGRSLSSSGIKIEEKIPSSEFHQGEKQNLNVYDCKLKLQSASRSDTDKEDKFELNLEVAGLGMQIGDPTKFWITPGPTAASQSRLLQTYGSSSAGDSIEIDIETYDEYGNRRDFASGEEEDLLDLEKFKLTKYIDNATIVDEGLKGNSTDSDFDQEFSRVSPGLFKVKITSKFSGAFTFSAKYDDEDLANSPFNVVVLPGPVNTTRSEAMGNGLEFFEPKSGQLDNSFDIFMKDNFGNIVPGKNVIDNVNVDVVAVKRDKKNRNVFSRSGQREYEESRNRVKVKKVPKNDGSIKVSFSVDETDYDKLELSVNYTEPSTVHQSTAEGSAKNSGEASIKYTKKNGETVDLSGLDVQPTRKDEKMVVGMYHLLVITSFSAFVSFYTLFIAGFVHYWRNENAIKFSQRKLLNLMLLGCVIVNLAITIQTIPGFIEWESSCVIATWGGVMGIALIFVSVGAKLYRVKELAFAKANKKIRITDGYLVRRILLYMGCLAGYMTFATIVAPMKLEQLISPEPIEVDEETGTKTYAVVDQCNYTASQLWFPVWGALLVLFVAVLVMASQTRKLHSAFSETRWIAHSVYTFVVCLCMIFLLISDDRIMYKFPEKDKYFRIIPLSLGSFIFTNLMFLPKFKYILNKEKIELTDLTKTLDRGSTGSRESGELGKGGKEGAGGDQHSFSGKHTGKFAAGKLATSTFKKRDLVETKTTTTTTVKMQSTRVLDLDGGGEGGKGRRDSSFSTKNPLATREPSSKKIERLEKENERLQALISSQKQIVRSVSNSFGGGAAVLGGGDVVGRVSSMSMVMPGEGSAWQMFHDAEGCPYYYRERDGMCQHEAPDDL</sequence>
<evidence type="ECO:0000256" key="4">
    <source>
        <dbReference type="ARBA" id="ARBA00023040"/>
    </source>
</evidence>
<dbReference type="InterPro" id="IPR017868">
    <property type="entry name" value="Filamin/ABP280_repeat-like"/>
</dbReference>
<dbReference type="InterPro" id="IPR002455">
    <property type="entry name" value="GPCR3_GABA-B"/>
</dbReference>
<dbReference type="PROSITE" id="PS50194">
    <property type="entry name" value="FILAMIN_REPEAT"/>
    <property type="match status" value="1"/>
</dbReference>
<evidence type="ECO:0000256" key="10">
    <source>
        <dbReference type="SAM" id="MobiDB-lite"/>
    </source>
</evidence>
<dbReference type="PROSITE" id="PS50259">
    <property type="entry name" value="G_PROTEIN_RECEP_F3_4"/>
    <property type="match status" value="1"/>
</dbReference>
<comment type="caution">
    <text evidence="14">The sequence shown here is derived from an EMBL/GenBank/DDBJ whole genome shotgun (WGS) entry which is preliminary data.</text>
</comment>
<keyword evidence="7" id="KW-0325">Glycoprotein</keyword>
<evidence type="ECO:0000256" key="11">
    <source>
        <dbReference type="SAM" id="Phobius"/>
    </source>
</evidence>
<feature type="transmembrane region" description="Helical" evidence="11">
    <location>
        <begin position="1844"/>
        <end position="1863"/>
    </location>
</feature>
<feature type="transmembrane region" description="Helical" evidence="11">
    <location>
        <begin position="1717"/>
        <end position="1739"/>
    </location>
</feature>
<evidence type="ECO:0000256" key="3">
    <source>
        <dbReference type="ARBA" id="ARBA00022989"/>
    </source>
</evidence>
<feature type="compositionally biased region" description="Basic and acidic residues" evidence="10">
    <location>
        <begin position="1893"/>
        <end position="1902"/>
    </location>
</feature>
<dbReference type="InterPro" id="IPR011044">
    <property type="entry name" value="Quino_amine_DH_bsu"/>
</dbReference>
<feature type="transmembrane region" description="Helical" evidence="11">
    <location>
        <begin position="1603"/>
        <end position="1631"/>
    </location>
</feature>
<feature type="transmembrane region" description="Helical" evidence="11">
    <location>
        <begin position="1810"/>
        <end position="1829"/>
    </location>
</feature>
<feature type="compositionally biased region" description="Polar residues" evidence="10">
    <location>
        <begin position="649"/>
        <end position="659"/>
    </location>
</feature>
<feature type="region of interest" description="Disordered" evidence="10">
    <location>
        <begin position="644"/>
        <end position="685"/>
    </location>
</feature>
<keyword evidence="15" id="KW-1185">Reference proteome</keyword>
<feature type="region of interest" description="Disordered" evidence="10">
    <location>
        <begin position="752"/>
        <end position="800"/>
    </location>
</feature>
<dbReference type="PANTHER" id="PTHR10519:SF20">
    <property type="entry name" value="G-PROTEIN COUPLED RECEPTOR 156-RELATED"/>
    <property type="match status" value="1"/>
</dbReference>
<keyword evidence="2 11" id="KW-0812">Transmembrane</keyword>
<name>A0A9W7FSR7_9STRA</name>
<evidence type="ECO:0000256" key="6">
    <source>
        <dbReference type="ARBA" id="ARBA00023170"/>
    </source>
</evidence>
<evidence type="ECO:0000256" key="12">
    <source>
        <dbReference type="SAM" id="SignalP"/>
    </source>
</evidence>
<evidence type="ECO:0000256" key="8">
    <source>
        <dbReference type="ARBA" id="ARBA00023224"/>
    </source>
</evidence>
<feature type="transmembrane region" description="Helical" evidence="11">
    <location>
        <begin position="1675"/>
        <end position="1696"/>
    </location>
</feature>
<feature type="signal peptide" evidence="12">
    <location>
        <begin position="1"/>
        <end position="21"/>
    </location>
</feature>
<evidence type="ECO:0000259" key="13">
    <source>
        <dbReference type="PROSITE" id="PS50259"/>
    </source>
</evidence>
<dbReference type="GO" id="GO:0038039">
    <property type="term" value="C:G protein-coupled receptor heterodimeric complex"/>
    <property type="evidence" value="ECO:0007669"/>
    <property type="project" value="TreeGrafter"/>
</dbReference>
<feature type="chain" id="PRO_5040931799" description="G-protein coupled receptors family 3 profile domain-containing protein" evidence="12">
    <location>
        <begin position="22"/>
        <end position="2073"/>
    </location>
</feature>
<reference evidence="15" key="1">
    <citation type="journal article" date="2023" name="Commun. Biol.">
        <title>Genome analysis of Parmales, the sister group of diatoms, reveals the evolutionary specialization of diatoms from phago-mixotrophs to photoautotrophs.</title>
        <authorList>
            <person name="Ban H."/>
            <person name="Sato S."/>
            <person name="Yoshikawa S."/>
            <person name="Yamada K."/>
            <person name="Nakamura Y."/>
            <person name="Ichinomiya M."/>
            <person name="Sato N."/>
            <person name="Blanc-Mathieu R."/>
            <person name="Endo H."/>
            <person name="Kuwata A."/>
            <person name="Ogata H."/>
        </authorList>
    </citation>
    <scope>NUCLEOTIDE SEQUENCE [LARGE SCALE GENOMIC DNA]</scope>
    <source>
        <strain evidence="15">NIES 3700</strain>
    </source>
</reference>
<dbReference type="Pfam" id="PF00003">
    <property type="entry name" value="7tm_3"/>
    <property type="match status" value="1"/>
</dbReference>
<evidence type="ECO:0000256" key="1">
    <source>
        <dbReference type="ARBA" id="ARBA00004141"/>
    </source>
</evidence>
<feature type="compositionally biased region" description="Low complexity" evidence="10">
    <location>
        <begin position="255"/>
        <end position="265"/>
    </location>
</feature>
<feature type="region of interest" description="Disordered" evidence="10">
    <location>
        <begin position="1885"/>
        <end position="1913"/>
    </location>
</feature>
<feature type="compositionally biased region" description="Polar residues" evidence="10">
    <location>
        <begin position="667"/>
        <end position="684"/>
    </location>
</feature>